<comment type="caution">
    <text evidence="2">The sequence shown here is derived from an EMBL/GenBank/DDBJ whole genome shotgun (WGS) entry which is preliminary data.</text>
</comment>
<protein>
    <submittedName>
        <fullName evidence="2">Uncharacterized protein</fullName>
    </submittedName>
</protein>
<feature type="compositionally biased region" description="Polar residues" evidence="1">
    <location>
        <begin position="160"/>
        <end position="170"/>
    </location>
</feature>
<name>A0AAN9J014_CROPI</name>
<gene>
    <name evidence="2" type="ORF">RIF29_01949</name>
</gene>
<keyword evidence="3" id="KW-1185">Reference proteome</keyword>
<proteinExistence type="predicted"/>
<organism evidence="2 3">
    <name type="scientific">Crotalaria pallida</name>
    <name type="common">Smooth rattlebox</name>
    <name type="synonym">Crotalaria striata</name>
    <dbReference type="NCBI Taxonomy" id="3830"/>
    <lineage>
        <taxon>Eukaryota</taxon>
        <taxon>Viridiplantae</taxon>
        <taxon>Streptophyta</taxon>
        <taxon>Embryophyta</taxon>
        <taxon>Tracheophyta</taxon>
        <taxon>Spermatophyta</taxon>
        <taxon>Magnoliopsida</taxon>
        <taxon>eudicotyledons</taxon>
        <taxon>Gunneridae</taxon>
        <taxon>Pentapetalae</taxon>
        <taxon>rosids</taxon>
        <taxon>fabids</taxon>
        <taxon>Fabales</taxon>
        <taxon>Fabaceae</taxon>
        <taxon>Papilionoideae</taxon>
        <taxon>50 kb inversion clade</taxon>
        <taxon>genistoids sensu lato</taxon>
        <taxon>core genistoids</taxon>
        <taxon>Crotalarieae</taxon>
        <taxon>Crotalaria</taxon>
    </lineage>
</organism>
<dbReference type="AlphaFoldDB" id="A0AAN9J014"/>
<sequence>MLLLELEFEGFIEGYLDIMKEFEGFIEGYLDIMLLLELEFEGFIEGFIEFEGFIEGYFDIIVCSRFHLLPFNSFFSAQFSYSFSTPSSLLSVSSPSSYTRFHLLPLIHFILSNFFLSAQCSRKTPSPSSHIYSSSLSSSRTGSEPAEPAEPPSALSSTAGQQLHGGSSLHSTVQVSSCSTSSTTQPQAKPQPSR</sequence>
<feature type="region of interest" description="Disordered" evidence="1">
    <location>
        <begin position="127"/>
        <end position="194"/>
    </location>
</feature>
<evidence type="ECO:0000256" key="1">
    <source>
        <dbReference type="SAM" id="MobiDB-lite"/>
    </source>
</evidence>
<reference evidence="2 3" key="1">
    <citation type="submission" date="2024-01" db="EMBL/GenBank/DDBJ databases">
        <title>The genomes of 5 underutilized Papilionoideae crops provide insights into root nodulation and disease resistanc.</title>
        <authorList>
            <person name="Yuan L."/>
        </authorList>
    </citation>
    <scope>NUCLEOTIDE SEQUENCE [LARGE SCALE GENOMIC DNA]</scope>
    <source>
        <strain evidence="2">ZHUSHIDOU_FW_LH</strain>
        <tissue evidence="2">Leaf</tissue>
    </source>
</reference>
<dbReference type="Proteomes" id="UP001372338">
    <property type="component" value="Unassembled WGS sequence"/>
</dbReference>
<dbReference type="EMBL" id="JAYWIO010000001">
    <property type="protein sequence ID" value="KAK7288489.1"/>
    <property type="molecule type" value="Genomic_DNA"/>
</dbReference>
<feature type="compositionally biased region" description="Low complexity" evidence="1">
    <location>
        <begin position="171"/>
        <end position="185"/>
    </location>
</feature>
<evidence type="ECO:0000313" key="3">
    <source>
        <dbReference type="Proteomes" id="UP001372338"/>
    </source>
</evidence>
<evidence type="ECO:0000313" key="2">
    <source>
        <dbReference type="EMBL" id="KAK7288489.1"/>
    </source>
</evidence>
<feature type="compositionally biased region" description="Low complexity" evidence="1">
    <location>
        <begin position="127"/>
        <end position="159"/>
    </location>
</feature>
<accession>A0AAN9J014</accession>